<dbReference type="AlphaFoldDB" id="A0A2V1EB77"/>
<protein>
    <recommendedName>
        <fullName evidence="4">Arrestin-like N-terminal domain-containing protein</fullName>
    </recommendedName>
</protein>
<keyword evidence="3" id="KW-1185">Reference proteome</keyword>
<gene>
    <name evidence="2" type="ORF">DM02DRAFT_703420</name>
</gene>
<proteinExistence type="predicted"/>
<evidence type="ECO:0008006" key="4">
    <source>
        <dbReference type="Google" id="ProtNLM"/>
    </source>
</evidence>
<evidence type="ECO:0000313" key="3">
    <source>
        <dbReference type="Proteomes" id="UP000244855"/>
    </source>
</evidence>
<dbReference type="EMBL" id="KZ805304">
    <property type="protein sequence ID" value="PVI07412.1"/>
    <property type="molecule type" value="Genomic_DNA"/>
</dbReference>
<name>A0A2V1EB77_9PLEO</name>
<dbReference type="OrthoDB" id="2333384at2759"/>
<evidence type="ECO:0000313" key="2">
    <source>
        <dbReference type="EMBL" id="PVI07412.1"/>
    </source>
</evidence>
<dbReference type="Proteomes" id="UP000244855">
    <property type="component" value="Unassembled WGS sequence"/>
</dbReference>
<organism evidence="2 3">
    <name type="scientific">Periconia macrospinosa</name>
    <dbReference type="NCBI Taxonomy" id="97972"/>
    <lineage>
        <taxon>Eukaryota</taxon>
        <taxon>Fungi</taxon>
        <taxon>Dikarya</taxon>
        <taxon>Ascomycota</taxon>
        <taxon>Pezizomycotina</taxon>
        <taxon>Dothideomycetes</taxon>
        <taxon>Pleosporomycetidae</taxon>
        <taxon>Pleosporales</taxon>
        <taxon>Massarineae</taxon>
        <taxon>Periconiaceae</taxon>
        <taxon>Periconia</taxon>
    </lineage>
</organism>
<reference evidence="2 3" key="1">
    <citation type="journal article" date="2018" name="Sci. Rep.">
        <title>Comparative genomics provides insights into the lifestyle and reveals functional heterogeneity of dark septate endophytic fungi.</title>
        <authorList>
            <person name="Knapp D.G."/>
            <person name="Nemeth J.B."/>
            <person name="Barry K."/>
            <person name="Hainaut M."/>
            <person name="Henrissat B."/>
            <person name="Johnson J."/>
            <person name="Kuo A."/>
            <person name="Lim J.H.P."/>
            <person name="Lipzen A."/>
            <person name="Nolan M."/>
            <person name="Ohm R.A."/>
            <person name="Tamas L."/>
            <person name="Grigoriev I.V."/>
            <person name="Spatafora J.W."/>
            <person name="Nagy L.G."/>
            <person name="Kovacs G.M."/>
        </authorList>
    </citation>
    <scope>NUCLEOTIDE SEQUENCE [LARGE SCALE GENOMIC DNA]</scope>
    <source>
        <strain evidence="2 3">DSE2036</strain>
    </source>
</reference>
<accession>A0A2V1EB77</accession>
<evidence type="ECO:0000256" key="1">
    <source>
        <dbReference type="SAM" id="MobiDB-lite"/>
    </source>
</evidence>
<dbReference type="InterPro" id="IPR014752">
    <property type="entry name" value="Arrestin-like_C"/>
</dbReference>
<sequence length="423" mass="48469">MQNRSNYPQRHLYIAVSTAQSHVYRSGDAVRGVVRVHPQTRPLRVNITFRGRMKCAITISHGQGSTTYKEKPDFFLHTLELFSSAARSYDITGLGVTQDDRVEIPFEFQFPERSELNPGSLWKKHRSTRFDSEAGGLLPPTYINNMRDSFIEYFLEAKLFSTHRVIPDYEVRCPLTFLPDTPPSILDSWPLAHTNRVLAMQNQRGIWIRTHRLHPDYDPDEGIPNRIKHRLTKHRTTTPFVNFKVDASYPEVLFPGDSIPLTLFLEYVERSKEIPDPPPIYLRHVRVTLRSIARACIPRSSRSDLHDKYTLTTELLNIHYTQGDGLLLFDGLQLCSKKIPIATTPTFQTYGISLEHVVDIQAWLECAKERVRKTLAPQGKLVIVSRPRNPGVERAVPEMRGEQPPALEDDAVPPPYEEQGKNV</sequence>
<dbReference type="Gene3D" id="2.60.40.640">
    <property type="match status" value="1"/>
</dbReference>
<feature type="region of interest" description="Disordered" evidence="1">
    <location>
        <begin position="391"/>
        <end position="423"/>
    </location>
</feature>